<keyword evidence="2" id="KW-0106">Calcium</keyword>
<feature type="domain" description="EF-hand" evidence="4">
    <location>
        <begin position="80"/>
        <end position="115"/>
    </location>
</feature>
<dbReference type="SUPFAM" id="SSF47473">
    <property type="entry name" value="EF-hand"/>
    <property type="match status" value="1"/>
</dbReference>
<name>A0A1Y1HTY7_KLENI</name>
<evidence type="ECO:0000256" key="2">
    <source>
        <dbReference type="ARBA" id="ARBA00022837"/>
    </source>
</evidence>
<dbReference type="OrthoDB" id="191686at2759"/>
<dbReference type="GO" id="GO:0005509">
    <property type="term" value="F:calcium ion binding"/>
    <property type="evidence" value="ECO:0007669"/>
    <property type="project" value="InterPro"/>
</dbReference>
<dbReference type="PROSITE" id="PS50222">
    <property type="entry name" value="EF_HAND_2"/>
    <property type="match status" value="3"/>
</dbReference>
<evidence type="ECO:0000313" key="6">
    <source>
        <dbReference type="Proteomes" id="UP000054558"/>
    </source>
</evidence>
<dbReference type="EMBL" id="DF237034">
    <property type="protein sequence ID" value="GAQ81593.1"/>
    <property type="molecule type" value="Genomic_DNA"/>
</dbReference>
<reference evidence="5 6" key="1">
    <citation type="journal article" date="2014" name="Nat. Commun.">
        <title>Klebsormidium flaccidum genome reveals primary factors for plant terrestrial adaptation.</title>
        <authorList>
            <person name="Hori K."/>
            <person name="Maruyama F."/>
            <person name="Fujisawa T."/>
            <person name="Togashi T."/>
            <person name="Yamamoto N."/>
            <person name="Seo M."/>
            <person name="Sato S."/>
            <person name="Yamada T."/>
            <person name="Mori H."/>
            <person name="Tajima N."/>
            <person name="Moriyama T."/>
            <person name="Ikeuchi M."/>
            <person name="Watanabe M."/>
            <person name="Wada H."/>
            <person name="Kobayashi K."/>
            <person name="Saito M."/>
            <person name="Masuda T."/>
            <person name="Sasaki-Sekimoto Y."/>
            <person name="Mashiguchi K."/>
            <person name="Awai K."/>
            <person name="Shimojima M."/>
            <person name="Masuda S."/>
            <person name="Iwai M."/>
            <person name="Nobusawa T."/>
            <person name="Narise T."/>
            <person name="Kondo S."/>
            <person name="Saito H."/>
            <person name="Sato R."/>
            <person name="Murakawa M."/>
            <person name="Ihara Y."/>
            <person name="Oshima-Yamada Y."/>
            <person name="Ohtaka K."/>
            <person name="Satoh M."/>
            <person name="Sonobe K."/>
            <person name="Ishii M."/>
            <person name="Ohtani R."/>
            <person name="Kanamori-Sato M."/>
            <person name="Honoki R."/>
            <person name="Miyazaki D."/>
            <person name="Mochizuki H."/>
            <person name="Umetsu J."/>
            <person name="Higashi K."/>
            <person name="Shibata D."/>
            <person name="Kamiya Y."/>
            <person name="Sato N."/>
            <person name="Nakamura Y."/>
            <person name="Tabata S."/>
            <person name="Ida S."/>
            <person name="Kurokawa K."/>
            <person name="Ohta H."/>
        </authorList>
    </citation>
    <scope>NUCLEOTIDE SEQUENCE [LARGE SCALE GENOMIC DNA]</scope>
    <source>
        <strain evidence="5 6">NIES-2285</strain>
    </source>
</reference>
<protein>
    <submittedName>
        <fullName evidence="5">Calcineurin B-like protein</fullName>
    </submittedName>
</protein>
<dbReference type="GO" id="GO:0019900">
    <property type="term" value="F:kinase binding"/>
    <property type="evidence" value="ECO:0007669"/>
    <property type="project" value="InterPro"/>
</dbReference>
<dbReference type="STRING" id="105231.A0A1Y1HTY7"/>
<dbReference type="Proteomes" id="UP000054558">
    <property type="component" value="Unassembled WGS sequence"/>
</dbReference>
<dbReference type="AlphaFoldDB" id="A0A1Y1HTY7"/>
<dbReference type="PROSITE" id="PS00018">
    <property type="entry name" value="EF_HAND_1"/>
    <property type="match status" value="1"/>
</dbReference>
<evidence type="ECO:0000256" key="1">
    <source>
        <dbReference type="ARBA" id="ARBA00022737"/>
    </source>
</evidence>
<gene>
    <name evidence="5" type="ORF">KFL_000850090</name>
</gene>
<proteinExistence type="inferred from homology"/>
<dbReference type="InterPro" id="IPR018247">
    <property type="entry name" value="EF_Hand_1_Ca_BS"/>
</dbReference>
<dbReference type="Pfam" id="PF13499">
    <property type="entry name" value="EF-hand_7"/>
    <property type="match status" value="1"/>
</dbReference>
<dbReference type="InterPro" id="IPR002048">
    <property type="entry name" value="EF_hand_dom"/>
</dbReference>
<feature type="domain" description="EF-hand" evidence="4">
    <location>
        <begin position="117"/>
        <end position="152"/>
    </location>
</feature>
<dbReference type="PANTHER" id="PTHR23056">
    <property type="entry name" value="CALCINEURIN B"/>
    <property type="match status" value="1"/>
</dbReference>
<organism evidence="5 6">
    <name type="scientific">Klebsormidium nitens</name>
    <name type="common">Green alga</name>
    <name type="synonym">Ulothrix nitens</name>
    <dbReference type="NCBI Taxonomy" id="105231"/>
    <lineage>
        <taxon>Eukaryota</taxon>
        <taxon>Viridiplantae</taxon>
        <taxon>Streptophyta</taxon>
        <taxon>Klebsormidiophyceae</taxon>
        <taxon>Klebsormidiales</taxon>
        <taxon>Klebsormidiaceae</taxon>
        <taxon>Klebsormidium</taxon>
    </lineage>
</organism>
<dbReference type="SMART" id="SM00054">
    <property type="entry name" value="EFh"/>
    <property type="match status" value="2"/>
</dbReference>
<accession>A0A1Y1HTY7</accession>
<feature type="domain" description="EF-hand" evidence="4">
    <location>
        <begin position="162"/>
        <end position="197"/>
    </location>
</feature>
<comment type="similarity">
    <text evidence="3">Belongs to the calcineurin regulatory subunit family.</text>
</comment>
<dbReference type="Gene3D" id="1.10.238.10">
    <property type="entry name" value="EF-hand"/>
    <property type="match status" value="1"/>
</dbReference>
<evidence type="ECO:0000259" key="4">
    <source>
        <dbReference type="PROSITE" id="PS50222"/>
    </source>
</evidence>
<dbReference type="InterPro" id="IPR045198">
    <property type="entry name" value="CNBL1-10"/>
</dbReference>
<sequence>MHRMSWACLPILGNCFNLQEENRRPPGYEDPKILASETAFTISEVEALYELFKKVSSSLSDDGVIHLEEFKEVMFGNASVQNIFADRVFELFDMEHNGVIGFGDFIRSLSIFHPNAPVQQKIDFAYHLYDLHETGYIEWAEVKEMLMSLMQENTSLELNEEQIDAIVDQTFEEADINKDGKIDQLEWQEMVKHHPATLSKMTLPQLKDISTQFPSFVFNSKVDDWQDASRRPNVDRSSR</sequence>
<keyword evidence="1" id="KW-0677">Repeat</keyword>
<dbReference type="OMA" id="ITVEWES"/>
<dbReference type="InterPro" id="IPR011992">
    <property type="entry name" value="EF-hand-dom_pair"/>
</dbReference>
<dbReference type="FunFam" id="1.10.238.10:FF:000073">
    <property type="entry name" value="calcineurin B-like protein 3"/>
    <property type="match status" value="1"/>
</dbReference>
<dbReference type="GO" id="GO:0019722">
    <property type="term" value="P:calcium-mediated signaling"/>
    <property type="evidence" value="ECO:0007669"/>
    <property type="project" value="InterPro"/>
</dbReference>
<keyword evidence="6" id="KW-1185">Reference proteome</keyword>
<evidence type="ECO:0000313" key="5">
    <source>
        <dbReference type="EMBL" id="GAQ81593.1"/>
    </source>
</evidence>
<evidence type="ECO:0000256" key="3">
    <source>
        <dbReference type="ARBA" id="ARBA00023774"/>
    </source>
</evidence>
<dbReference type="PANTHER" id="PTHR23056:SF110">
    <property type="entry name" value="CALMODULIN"/>
    <property type="match status" value="1"/>
</dbReference>